<organism evidence="1 2">
    <name type="scientific">Pristionchus fissidentatus</name>
    <dbReference type="NCBI Taxonomy" id="1538716"/>
    <lineage>
        <taxon>Eukaryota</taxon>
        <taxon>Metazoa</taxon>
        <taxon>Ecdysozoa</taxon>
        <taxon>Nematoda</taxon>
        <taxon>Chromadorea</taxon>
        <taxon>Rhabditida</taxon>
        <taxon>Rhabditina</taxon>
        <taxon>Diplogasteromorpha</taxon>
        <taxon>Diplogasteroidea</taxon>
        <taxon>Neodiplogasteridae</taxon>
        <taxon>Pristionchus</taxon>
    </lineage>
</organism>
<comment type="caution">
    <text evidence="1">The sequence shown here is derived from an EMBL/GenBank/DDBJ whole genome shotgun (WGS) entry which is preliminary data.</text>
</comment>
<accession>A0AAV5W444</accession>
<dbReference type="PANTHER" id="PTHR31578">
    <property type="entry name" value="PROTEIN CBG21223-RELATED"/>
    <property type="match status" value="1"/>
</dbReference>
<dbReference type="SUPFAM" id="SSF141739">
    <property type="entry name" value="MFPT repeat-like"/>
    <property type="match status" value="2"/>
</dbReference>
<evidence type="ECO:0000313" key="2">
    <source>
        <dbReference type="Proteomes" id="UP001432322"/>
    </source>
</evidence>
<name>A0AAV5W444_9BILA</name>
<dbReference type="Pfam" id="PF12150">
    <property type="entry name" value="MFP2b"/>
    <property type="match status" value="2"/>
</dbReference>
<dbReference type="EMBL" id="BTSY01000004">
    <property type="protein sequence ID" value="GMT25478.1"/>
    <property type="molecule type" value="Genomic_DNA"/>
</dbReference>
<reference evidence="1" key="1">
    <citation type="submission" date="2023-10" db="EMBL/GenBank/DDBJ databases">
        <title>Genome assembly of Pristionchus species.</title>
        <authorList>
            <person name="Yoshida K."/>
            <person name="Sommer R.J."/>
        </authorList>
    </citation>
    <scope>NUCLEOTIDE SEQUENCE</scope>
    <source>
        <strain evidence="1">RS5133</strain>
    </source>
</reference>
<keyword evidence="2" id="KW-1185">Reference proteome</keyword>
<proteinExistence type="predicted"/>
<sequence length="377" mass="41991">SLPLSAVVSMSQLADAWKAAQVKSPQSSVWPVNSVRPRSNFNVVVAVWLKDGKPVLGQAWNDSGVLKCSFASDKKVMTVEEMAGGTISLLQYDGNHCEKGFFYEWIPLQLLHNQQEMTHRSIVECERAIPIFWTEKMILGYLDMVSGRSHFAGVNGSYHEMNPQEVTSTKLEVLVRNMKGGPPGCNCVTCNAGKLSHQRKLMHYNEWEDVKDGDILSDKKQHSLVKANTKGTGKDEKMQIVVLWYLHGRPLMGRGWIEDNSLRAVFVHKGKEYSGQTLIGYQVLVQSSAVSVGFEYVWMNFEQWSNLSDKAIQTPVQVGHVAPCIIFHEGKEVLGSLDMDTEVAEGIVDGKVVKKDGAAIKGLLILCRKDREDIVAL</sequence>
<gene>
    <name evidence="1" type="ORF">PFISCL1PPCAC_16775</name>
</gene>
<dbReference type="AlphaFoldDB" id="A0AAV5W444"/>
<protein>
    <submittedName>
        <fullName evidence="1">Uncharacterized protein</fullName>
    </submittedName>
</protein>
<dbReference type="InterPro" id="IPR021010">
    <property type="entry name" value="Cytosolic_motility_protein"/>
</dbReference>
<dbReference type="Proteomes" id="UP001432322">
    <property type="component" value="Unassembled WGS sequence"/>
</dbReference>
<dbReference type="PANTHER" id="PTHR31578:SF3">
    <property type="entry name" value="NEMATODE SPECIFIC PEPTIDE FAMILY"/>
    <property type="match status" value="1"/>
</dbReference>
<evidence type="ECO:0000313" key="1">
    <source>
        <dbReference type="EMBL" id="GMT25478.1"/>
    </source>
</evidence>
<feature type="non-terminal residue" evidence="1">
    <location>
        <position position="1"/>
    </location>
</feature>